<evidence type="ECO:0000313" key="1">
    <source>
        <dbReference type="EMBL" id="GGO16073.1"/>
    </source>
</evidence>
<gene>
    <name evidence="1" type="ORF">GCM10011574_38250</name>
</gene>
<evidence type="ECO:0008006" key="3">
    <source>
        <dbReference type="Google" id="ProtNLM"/>
    </source>
</evidence>
<evidence type="ECO:0000313" key="2">
    <source>
        <dbReference type="Proteomes" id="UP000653480"/>
    </source>
</evidence>
<dbReference type="EMBL" id="BMMN01000006">
    <property type="protein sequence ID" value="GGO16073.1"/>
    <property type="molecule type" value="Genomic_DNA"/>
</dbReference>
<keyword evidence="2" id="KW-1185">Reference proteome</keyword>
<dbReference type="Gene3D" id="3.40.50.1240">
    <property type="entry name" value="Phosphoglycerate mutase-like"/>
    <property type="match status" value="1"/>
</dbReference>
<organism evidence="1 2">
    <name type="scientific">Microbispora bryophytorum</name>
    <dbReference type="NCBI Taxonomy" id="1460882"/>
    <lineage>
        <taxon>Bacteria</taxon>
        <taxon>Bacillati</taxon>
        <taxon>Actinomycetota</taxon>
        <taxon>Actinomycetes</taxon>
        <taxon>Streptosporangiales</taxon>
        <taxon>Streptosporangiaceae</taxon>
        <taxon>Microbispora</taxon>
    </lineage>
</organism>
<dbReference type="Proteomes" id="UP000653480">
    <property type="component" value="Unassembled WGS sequence"/>
</dbReference>
<dbReference type="Pfam" id="PF00300">
    <property type="entry name" value="His_Phos_1"/>
    <property type="match status" value="1"/>
</dbReference>
<reference evidence="1" key="1">
    <citation type="journal article" date="2014" name="Int. J. Syst. Evol. Microbiol.">
        <title>Complete genome sequence of Corynebacterium casei LMG S-19264T (=DSM 44701T), isolated from a smear-ripened cheese.</title>
        <authorList>
            <consortium name="US DOE Joint Genome Institute (JGI-PGF)"/>
            <person name="Walter F."/>
            <person name="Albersmeier A."/>
            <person name="Kalinowski J."/>
            <person name="Ruckert C."/>
        </authorList>
    </citation>
    <scope>NUCLEOTIDE SEQUENCE</scope>
    <source>
        <strain evidence="1">CGMCC 4.7138</strain>
    </source>
</reference>
<dbReference type="SUPFAM" id="SSF53254">
    <property type="entry name" value="Phosphoglycerate mutase-like"/>
    <property type="match status" value="1"/>
</dbReference>
<dbReference type="AlphaFoldDB" id="A0A8H9LBY3"/>
<dbReference type="RefSeq" id="WP_142572293.1">
    <property type="nucleotide sequence ID" value="NZ_BMMN01000006.1"/>
</dbReference>
<sequence>MPHAVTIALLGHLPSRDNRSGLRSRDQDVAGESAREFTARLATARPLLGAIGPVFRAVYAPQTLRHLSSARLVAELLGIAAPVPDARLNNVDYGTFKGRPLAETPKKAAFAETPYPGGTSWAQVAERWHDFFLERMRRHDGGTVLLAGQSGAAPVMLAHICDGVPLAEALADDRLDVPFLDAEPASFFRSVWTYRWR</sequence>
<reference evidence="1" key="2">
    <citation type="submission" date="2020-09" db="EMBL/GenBank/DDBJ databases">
        <authorList>
            <person name="Sun Q."/>
            <person name="Zhou Y."/>
        </authorList>
    </citation>
    <scope>NUCLEOTIDE SEQUENCE</scope>
    <source>
        <strain evidence="1">CGMCC 4.7138</strain>
    </source>
</reference>
<dbReference type="InterPro" id="IPR013078">
    <property type="entry name" value="His_Pase_superF_clade-1"/>
</dbReference>
<name>A0A8H9LBY3_9ACTN</name>
<dbReference type="InterPro" id="IPR029033">
    <property type="entry name" value="His_PPase_superfam"/>
</dbReference>
<accession>A0A8H9LBY3</accession>
<proteinExistence type="predicted"/>
<protein>
    <recommendedName>
        <fullName evidence="3">Histidine phosphatase family protein</fullName>
    </recommendedName>
</protein>
<comment type="caution">
    <text evidence="1">The sequence shown here is derived from an EMBL/GenBank/DDBJ whole genome shotgun (WGS) entry which is preliminary data.</text>
</comment>
<dbReference type="GeneID" id="97248737"/>
<dbReference type="OrthoDB" id="4120859at2"/>